<dbReference type="Gene3D" id="1.10.10.2840">
    <property type="entry name" value="PucR C-terminal helix-turn-helix domain"/>
    <property type="match status" value="1"/>
</dbReference>
<dbReference type="InterPro" id="IPR042070">
    <property type="entry name" value="PucR_C-HTH_sf"/>
</dbReference>
<evidence type="ECO:0000313" key="3">
    <source>
        <dbReference type="EMBL" id="RYP83183.1"/>
    </source>
</evidence>
<accession>A0A4Q4Z658</accession>
<feature type="domain" description="PucR C-terminal helix-turn-helix" evidence="1">
    <location>
        <begin position="337"/>
        <end position="393"/>
    </location>
</feature>
<proteinExistence type="predicted"/>
<protein>
    <submittedName>
        <fullName evidence="3">PucR family transcriptional regulator</fullName>
    </submittedName>
</protein>
<name>A0A4Q4Z658_9ACTN</name>
<dbReference type="InterPro" id="IPR051448">
    <property type="entry name" value="CdaR-like_regulators"/>
</dbReference>
<dbReference type="RefSeq" id="WP_134719939.1">
    <property type="nucleotide sequence ID" value="NZ_SDKM01000036.1"/>
</dbReference>
<dbReference type="EMBL" id="SDKM01000036">
    <property type="protein sequence ID" value="RYP83183.1"/>
    <property type="molecule type" value="Genomic_DNA"/>
</dbReference>
<organism evidence="3 4">
    <name type="scientific">Nocardioides guangzhouensis</name>
    <dbReference type="NCBI Taxonomy" id="2497878"/>
    <lineage>
        <taxon>Bacteria</taxon>
        <taxon>Bacillati</taxon>
        <taxon>Actinomycetota</taxon>
        <taxon>Actinomycetes</taxon>
        <taxon>Propionibacteriales</taxon>
        <taxon>Nocardioidaceae</taxon>
        <taxon>Nocardioides</taxon>
    </lineage>
</organism>
<evidence type="ECO:0000313" key="4">
    <source>
        <dbReference type="Proteomes" id="UP000295198"/>
    </source>
</evidence>
<keyword evidence="4" id="KW-1185">Reference proteome</keyword>
<dbReference type="InterPro" id="IPR025751">
    <property type="entry name" value="RsbRD_N_dom"/>
</dbReference>
<evidence type="ECO:0000259" key="1">
    <source>
        <dbReference type="Pfam" id="PF13556"/>
    </source>
</evidence>
<dbReference type="OrthoDB" id="5243741at2"/>
<evidence type="ECO:0000259" key="2">
    <source>
        <dbReference type="Pfam" id="PF14361"/>
    </source>
</evidence>
<comment type="caution">
    <text evidence="3">The sequence shown here is derived from an EMBL/GenBank/DDBJ whole genome shotgun (WGS) entry which is preliminary data.</text>
</comment>
<dbReference type="PANTHER" id="PTHR33744">
    <property type="entry name" value="CARBOHYDRATE DIACID REGULATOR"/>
    <property type="match status" value="1"/>
</dbReference>
<dbReference type="PANTHER" id="PTHR33744:SF1">
    <property type="entry name" value="DNA-BINDING TRANSCRIPTIONAL ACTIVATOR ADER"/>
    <property type="match status" value="1"/>
</dbReference>
<sequence length="404" mass="43202">MARRTARRGGGDDPHALELSPHAASAMRSELPAVADRTVAAIIDEVPSYADALSGPMGETIRSAVQLALGTFLNLATRSDRGTPMAPALEGAYQLGRGEARSGRSMEALLAAYRIGARVSWRDMSRTVVEQGMAAEDLSLFAELVFAYIDELSAASAAGHTEELERTGRVRSRNLERLARGLLTDQPADAVVAAAERAGWEPPAGLTAVLLPEAHVRQVLSHVDERTLAPTEDVPGAVEGTGLLLVAGPTTKAARARLLGALKGLDAVVGPTVPWLEVATSFERALQCRRLELPGTVDSEEHLAEIVLTSDRNALADLRVAVLAPLDGLRPSAVEKLTETLRSWLLHHGRREDIAADLFVHPQTVRYRVGQLREAYGDRLEDPRFVLEATIALGIASSGPESPT</sequence>
<dbReference type="Pfam" id="PF14361">
    <property type="entry name" value="RsbRD_N"/>
    <property type="match status" value="1"/>
</dbReference>
<reference evidence="3 4" key="1">
    <citation type="submission" date="2019-01" db="EMBL/GenBank/DDBJ databases">
        <title>Nocardioides guangzhouensis sp. nov., an actinobacterium isolated from soil.</title>
        <authorList>
            <person name="Fu Y."/>
            <person name="Cai Y."/>
            <person name="Lin Z."/>
            <person name="Chen P."/>
        </authorList>
    </citation>
    <scope>NUCLEOTIDE SEQUENCE [LARGE SCALE GENOMIC DNA]</scope>
    <source>
        <strain evidence="3 4">130</strain>
    </source>
</reference>
<dbReference type="Proteomes" id="UP000295198">
    <property type="component" value="Unassembled WGS sequence"/>
</dbReference>
<dbReference type="InterPro" id="IPR025736">
    <property type="entry name" value="PucR_C-HTH_dom"/>
</dbReference>
<dbReference type="Pfam" id="PF13556">
    <property type="entry name" value="HTH_30"/>
    <property type="match status" value="1"/>
</dbReference>
<feature type="domain" description="RsbT co-antagonist protein RsbRD N-terminal" evidence="2">
    <location>
        <begin position="32"/>
        <end position="173"/>
    </location>
</feature>
<gene>
    <name evidence="3" type="ORF">EKO23_19830</name>
</gene>
<dbReference type="AlphaFoldDB" id="A0A4Q4Z658"/>